<dbReference type="GO" id="GO:0005737">
    <property type="term" value="C:cytoplasm"/>
    <property type="evidence" value="ECO:0007669"/>
    <property type="project" value="UniProtKB-SubCell"/>
</dbReference>
<evidence type="ECO:0000256" key="13">
    <source>
        <dbReference type="SAM" id="MobiDB-lite"/>
    </source>
</evidence>
<evidence type="ECO:0000256" key="11">
    <source>
        <dbReference type="ARBA" id="ARBA00030226"/>
    </source>
</evidence>
<reference evidence="15" key="3">
    <citation type="submission" date="2025-05" db="UniProtKB">
        <authorList>
            <consortium name="Ensembl"/>
        </authorList>
    </citation>
    <scope>IDENTIFICATION</scope>
</reference>
<dbReference type="InterPro" id="IPR011993">
    <property type="entry name" value="PH-like_dom_sf"/>
</dbReference>
<dbReference type="OrthoDB" id="6235974at2759"/>
<evidence type="ECO:0000256" key="2">
    <source>
        <dbReference type="ARBA" id="ARBA00004437"/>
    </source>
</evidence>
<dbReference type="InterPro" id="IPR014847">
    <property type="entry name" value="FA"/>
</dbReference>
<dbReference type="InterPro" id="IPR000299">
    <property type="entry name" value="FERM_domain"/>
</dbReference>
<evidence type="ECO:0000256" key="3">
    <source>
        <dbReference type="ARBA" id="ARBA00004496"/>
    </source>
</evidence>
<dbReference type="CDD" id="cd17205">
    <property type="entry name" value="FERM_F1_EPB41L5"/>
    <property type="match status" value="1"/>
</dbReference>
<dbReference type="GO" id="GO:0005912">
    <property type="term" value="C:adherens junction"/>
    <property type="evidence" value="ECO:0007669"/>
    <property type="project" value="UniProtKB-SubCell"/>
</dbReference>
<dbReference type="Gene3D" id="2.30.29.30">
    <property type="entry name" value="Pleckstrin-homology domain (PH domain)/Phosphotyrosine-binding domain (PTB)"/>
    <property type="match status" value="1"/>
</dbReference>
<dbReference type="InterPro" id="IPR014352">
    <property type="entry name" value="FERM/acyl-CoA-bd_prot_sf"/>
</dbReference>
<dbReference type="PROSITE" id="PS50057">
    <property type="entry name" value="FERM_3"/>
    <property type="match status" value="1"/>
</dbReference>
<dbReference type="InterPro" id="IPR019747">
    <property type="entry name" value="FERM_CS"/>
</dbReference>
<comment type="subunit">
    <text evidence="12">Component of a complex composed of PALS1, CRB1 and EPB41L5. Within the complex, interacts (via FERM domain) with PALS1 (via HOOK domain) and with CRB1 (via intracellular domain). Interacts with CRB2 (via intracellular domain). Interacts with CRB3 (via intracellular domain).</text>
</comment>
<name>A0A4W6GBT2_LATCA</name>
<dbReference type="Gene3D" id="3.10.20.90">
    <property type="entry name" value="Phosphatidylinositol 3-kinase Catalytic Subunit, Chain A, domain 1"/>
    <property type="match status" value="1"/>
</dbReference>
<reference evidence="16" key="1">
    <citation type="submission" date="2015-09" db="EMBL/GenBank/DDBJ databases">
        <authorList>
            <person name="Sai Rama Sridatta P."/>
        </authorList>
    </citation>
    <scope>NUCLEOTIDE SEQUENCE [LARGE SCALE GENOMIC DNA]</scope>
</reference>
<comment type="subcellular location">
    <subcellularLocation>
        <location evidence="4">Cell junction</location>
        <location evidence="4">Adherens junction</location>
    </subcellularLocation>
    <subcellularLocation>
        <location evidence="1">Cell membrane</location>
        <topology evidence="1">Peripheral membrane protein</topology>
    </subcellularLocation>
    <subcellularLocation>
        <location evidence="3">Cytoplasm</location>
    </subcellularLocation>
    <subcellularLocation>
        <location evidence="2">Photoreceptor inner segment</location>
    </subcellularLocation>
</comment>
<evidence type="ECO:0000256" key="8">
    <source>
        <dbReference type="ARBA" id="ARBA00023136"/>
    </source>
</evidence>
<comment type="function">
    <text evidence="9">Plays a role in the formation and organization of tight junctions during the establishment of polarity in epithelial cells.</text>
</comment>
<dbReference type="Pfam" id="PF08736">
    <property type="entry name" value="FA"/>
    <property type="match status" value="1"/>
</dbReference>
<evidence type="ECO:0000256" key="5">
    <source>
        <dbReference type="ARBA" id="ARBA00022475"/>
    </source>
</evidence>
<dbReference type="PROSITE" id="PS00660">
    <property type="entry name" value="FERM_1"/>
    <property type="match status" value="1"/>
</dbReference>
<dbReference type="InterPro" id="IPR019749">
    <property type="entry name" value="Band_41_domain"/>
</dbReference>
<organism evidence="15 16">
    <name type="scientific">Lates calcarifer</name>
    <name type="common">Barramundi</name>
    <name type="synonym">Holocentrus calcarifer</name>
    <dbReference type="NCBI Taxonomy" id="8187"/>
    <lineage>
        <taxon>Eukaryota</taxon>
        <taxon>Metazoa</taxon>
        <taxon>Chordata</taxon>
        <taxon>Craniata</taxon>
        <taxon>Vertebrata</taxon>
        <taxon>Euteleostomi</taxon>
        <taxon>Actinopterygii</taxon>
        <taxon>Neopterygii</taxon>
        <taxon>Teleostei</taxon>
        <taxon>Neoteleostei</taxon>
        <taxon>Acanthomorphata</taxon>
        <taxon>Carangaria</taxon>
        <taxon>Carangaria incertae sedis</taxon>
        <taxon>Centropomidae</taxon>
        <taxon>Lates</taxon>
    </lineage>
</organism>
<dbReference type="GO" id="GO:0008092">
    <property type="term" value="F:cytoskeletal protein binding"/>
    <property type="evidence" value="ECO:0007669"/>
    <property type="project" value="InterPro"/>
</dbReference>
<evidence type="ECO:0000256" key="10">
    <source>
        <dbReference type="ARBA" id="ARBA00023841"/>
    </source>
</evidence>
<dbReference type="GeneID" id="108887109"/>
<keyword evidence="8" id="KW-0472">Membrane</keyword>
<dbReference type="GeneTree" id="ENSGT00940000156332"/>
<protein>
    <recommendedName>
        <fullName evidence="10">Band 4.1-like protein 5</fullName>
    </recommendedName>
    <alternativeName>
        <fullName evidence="11">Erythrocyte membrane protein band 4.1-like 5</fullName>
    </alternativeName>
</protein>
<keyword evidence="7" id="KW-0965">Cell junction</keyword>
<evidence type="ECO:0000313" key="15">
    <source>
        <dbReference type="Ensembl" id="ENSLCAP00010060367.1"/>
    </source>
</evidence>
<dbReference type="InterPro" id="IPR035963">
    <property type="entry name" value="FERM_2"/>
</dbReference>
<dbReference type="InterPro" id="IPR019748">
    <property type="entry name" value="FERM_central"/>
</dbReference>
<dbReference type="GO" id="GO:0001917">
    <property type="term" value="C:photoreceptor inner segment"/>
    <property type="evidence" value="ECO:0007669"/>
    <property type="project" value="UniProtKB-SubCell"/>
</dbReference>
<dbReference type="AlphaFoldDB" id="A0A4W6GBT2"/>
<proteinExistence type="predicted"/>
<dbReference type="SMART" id="SM01195">
    <property type="entry name" value="FA"/>
    <property type="match status" value="1"/>
</dbReference>
<reference evidence="17" key="2">
    <citation type="submission" date="2025-04" db="UniProtKB">
        <authorList>
            <consortium name="RefSeq"/>
        </authorList>
    </citation>
    <scope>IDENTIFICATION</scope>
    <source>
        <tissue evidence="17">Brain</tissue>
    </source>
</reference>
<evidence type="ECO:0000313" key="16">
    <source>
        <dbReference type="Proteomes" id="UP000314980"/>
    </source>
</evidence>
<dbReference type="InterPro" id="IPR000798">
    <property type="entry name" value="Ez/rad/moesin-like"/>
</dbReference>
<feature type="region of interest" description="Disordered" evidence="13">
    <location>
        <begin position="763"/>
        <end position="783"/>
    </location>
</feature>
<dbReference type="Proteomes" id="UP000314980">
    <property type="component" value="Unassembled WGS sequence"/>
</dbReference>
<evidence type="ECO:0000256" key="1">
    <source>
        <dbReference type="ARBA" id="ARBA00004202"/>
    </source>
</evidence>
<dbReference type="PRINTS" id="PR00935">
    <property type="entry name" value="BAND41"/>
</dbReference>
<sequence length="783" mass="85838">MLSFLRRTLGRRSIRKHAEKTRLREAQRATTHIPAAGDAKSIITCRVSLLDGTDVSVDLPKKAKGEELFEQIMYHLDIVEKDYFGLRFMDSAQVPHWLDVTKSIKKQVKIGPPYCLHMRVKFYSSEPNNLHEELTRYLFVLQLKQDILSGKLECPFDTAVELAAFSLQAELGDCDPLEHTLDLVSEFRFIPEQTEDVELAIYNTWKDCRGQTPAQAEINYLNKAKWLEMYGVDMHMVKARDGNEYSLGLTPTGVLVFEGQTKIGLFFWPKITRLDFKKSKLTLVVVEDDEQGKEQEHTFVFRMDHPKACKHLWKCAVEHHAFFRLRGPVQKNSARSGFIRMGSRFRYSGKTEYQTTKANKARRSASFERRPSRRYSRRTMQNRGPFHPQELLSSGNGVSSSKDSKVTPSRGVWSGVPVVTPAAASACGPMEIETLPRSPGGEKRSVPMVADLMETCIDDVLRAPVVPTVTAAEEAGPSAAYAGAGATTEDPLSLTEAAARLKQLELESSPLLATPRNNVNVNVAMNNQDDVVKLTEKGGLSSTGSSPVVTPLRTPEDLKSNILKAQAEAAALKGSLEEHVVMVGDKNCNLQDASARLKVRTGRLGSNSSLSVSSRPDTQDSWDLLKPASLVSSAGASAERLAEDLTPSAPKMPSESASEVMAPKVKAEEVDLKNTAPLSQYDNLIDFTDPTPVLPPVQQPKPLITPRWIIPTTAPPGVFTNGLLDLDPPAKVTPLLPADGGAALTPALPHLAHTQKAISASAVGQLPASEDGAKPRGLLTTEL</sequence>
<dbReference type="Pfam" id="PF09379">
    <property type="entry name" value="FERM_N"/>
    <property type="match status" value="1"/>
</dbReference>
<evidence type="ECO:0000256" key="12">
    <source>
        <dbReference type="ARBA" id="ARBA00046505"/>
    </source>
</evidence>
<keyword evidence="6" id="KW-0963">Cytoplasm</keyword>
<dbReference type="SMART" id="SM01196">
    <property type="entry name" value="FERM_C"/>
    <property type="match status" value="1"/>
</dbReference>
<dbReference type="CTD" id="57669"/>
<dbReference type="SUPFAM" id="SSF50729">
    <property type="entry name" value="PH domain-like"/>
    <property type="match status" value="1"/>
</dbReference>
<dbReference type="FunFam" id="2.30.29.30:FF:000002">
    <property type="entry name" value="Band 4.1-like protein 5 isoform 1"/>
    <property type="match status" value="1"/>
</dbReference>
<dbReference type="RefSeq" id="XP_018537811.1">
    <property type="nucleotide sequence ID" value="XM_018682295.2"/>
</dbReference>
<gene>
    <name evidence="15" type="primary">EPB41L5</name>
    <name evidence="17" type="synonym">epb41l5</name>
</gene>
<accession>A0A4W6GBT2</accession>
<dbReference type="InterPro" id="IPR029071">
    <property type="entry name" value="Ubiquitin-like_domsf"/>
</dbReference>
<dbReference type="PANTHER" id="PTHR23280:SF15">
    <property type="entry name" value="BAND 4.1-LIKE PROTEIN 5"/>
    <property type="match status" value="1"/>
</dbReference>
<dbReference type="CDD" id="cd14473">
    <property type="entry name" value="FERM_B-lobe"/>
    <property type="match status" value="1"/>
</dbReference>
<keyword evidence="16" id="KW-1185">Reference proteome</keyword>
<dbReference type="SUPFAM" id="SSF54236">
    <property type="entry name" value="Ubiquitin-like"/>
    <property type="match status" value="1"/>
</dbReference>
<evidence type="ECO:0000256" key="6">
    <source>
        <dbReference type="ARBA" id="ARBA00022490"/>
    </source>
</evidence>
<evidence type="ECO:0000256" key="7">
    <source>
        <dbReference type="ARBA" id="ARBA00022949"/>
    </source>
</evidence>
<dbReference type="SUPFAM" id="SSF47031">
    <property type="entry name" value="Second domain of FERM"/>
    <property type="match status" value="1"/>
</dbReference>
<evidence type="ECO:0000259" key="14">
    <source>
        <dbReference type="PROSITE" id="PS50057"/>
    </source>
</evidence>
<dbReference type="STRING" id="8187.ENSLCAP00010060367"/>
<dbReference type="GO" id="GO:0005856">
    <property type="term" value="C:cytoskeleton"/>
    <property type="evidence" value="ECO:0007669"/>
    <property type="project" value="TreeGrafter"/>
</dbReference>
<feature type="domain" description="FERM" evidence="14">
    <location>
        <begin position="43"/>
        <end position="327"/>
    </location>
</feature>
<dbReference type="Pfam" id="PF00373">
    <property type="entry name" value="FERM_M"/>
    <property type="match status" value="1"/>
</dbReference>
<dbReference type="SMART" id="SM00295">
    <property type="entry name" value="B41"/>
    <property type="match status" value="1"/>
</dbReference>
<dbReference type="InParanoid" id="A0A4W6GBT2"/>
<dbReference type="PANTHER" id="PTHR23280">
    <property type="entry name" value="4.1 G PROTEIN"/>
    <property type="match status" value="1"/>
</dbReference>
<dbReference type="CDD" id="cd13186">
    <property type="entry name" value="FERM_C_NBL4_NBL5"/>
    <property type="match status" value="1"/>
</dbReference>
<dbReference type="Proteomes" id="UP000694890">
    <property type="component" value="Linkage group LG1"/>
</dbReference>
<feature type="region of interest" description="Disordered" evidence="13">
    <location>
        <begin position="639"/>
        <end position="661"/>
    </location>
</feature>
<dbReference type="FunFam" id="1.20.80.10:FF:000003">
    <property type="entry name" value="Tyrosine-protein phosphatase non-receptor type 4"/>
    <property type="match status" value="1"/>
</dbReference>
<dbReference type="PROSITE" id="PS00661">
    <property type="entry name" value="FERM_2"/>
    <property type="match status" value="1"/>
</dbReference>
<dbReference type="GO" id="GO:0005886">
    <property type="term" value="C:plasma membrane"/>
    <property type="evidence" value="ECO:0007669"/>
    <property type="project" value="UniProtKB-SubCell"/>
</dbReference>
<dbReference type="Gene3D" id="1.20.80.10">
    <property type="match status" value="1"/>
</dbReference>
<dbReference type="PRINTS" id="PR00661">
    <property type="entry name" value="ERMFAMILY"/>
</dbReference>
<dbReference type="KEGG" id="lcf:108887109"/>
<dbReference type="GO" id="GO:0031032">
    <property type="term" value="P:actomyosin structure organization"/>
    <property type="evidence" value="ECO:0007669"/>
    <property type="project" value="TreeGrafter"/>
</dbReference>
<dbReference type="InterPro" id="IPR018979">
    <property type="entry name" value="FERM_N"/>
</dbReference>
<dbReference type="FunFam" id="3.10.20.90:FF:000024">
    <property type="entry name" value="Erythrocyte membrane protein band 4.1-like 5"/>
    <property type="match status" value="1"/>
</dbReference>
<evidence type="ECO:0000256" key="9">
    <source>
        <dbReference type="ARBA" id="ARBA00023750"/>
    </source>
</evidence>
<dbReference type="Ensembl" id="ENSLCAT00010061987.1">
    <property type="protein sequence ID" value="ENSLCAP00010060367.1"/>
    <property type="gene ID" value="ENSLCAG00010028083.1"/>
</dbReference>
<evidence type="ECO:0000256" key="4">
    <source>
        <dbReference type="ARBA" id="ARBA00004536"/>
    </source>
</evidence>
<evidence type="ECO:0000313" key="17">
    <source>
        <dbReference type="RefSeq" id="XP_018537811.1"/>
    </source>
</evidence>
<dbReference type="InterPro" id="IPR018980">
    <property type="entry name" value="FERM_PH-like_C"/>
</dbReference>
<keyword evidence="5" id="KW-1003">Cell membrane</keyword>
<dbReference type="Pfam" id="PF09380">
    <property type="entry name" value="FERM_C"/>
    <property type="match status" value="1"/>
</dbReference>
<feature type="region of interest" description="Disordered" evidence="13">
    <location>
        <begin position="352"/>
        <end position="412"/>
    </location>
</feature>